<evidence type="ECO:0000313" key="3">
    <source>
        <dbReference type="EMBL" id="KAL0303226.1"/>
    </source>
</evidence>
<dbReference type="PANTHER" id="PTHR13500:SF0">
    <property type="entry name" value="NUCLEOLAR PRE-RIBOSOMAL-ASSOCIATED PROTEIN 1"/>
    <property type="match status" value="1"/>
</dbReference>
<feature type="chain" id="PRO_5043621123" description="URB1 C-terminal domain-containing protein" evidence="1">
    <location>
        <begin position="21"/>
        <end position="452"/>
    </location>
</feature>
<name>A0AAW2K8S3_SESRA</name>
<feature type="domain" description="URB1 C-terminal" evidence="2">
    <location>
        <begin position="68"/>
        <end position="139"/>
    </location>
</feature>
<dbReference type="GO" id="GO:0000466">
    <property type="term" value="P:maturation of 5.8S rRNA from tricistronic rRNA transcript (SSU-rRNA, 5.8S rRNA, LSU-rRNA)"/>
    <property type="evidence" value="ECO:0007669"/>
    <property type="project" value="TreeGrafter"/>
</dbReference>
<reference evidence="3" key="1">
    <citation type="submission" date="2020-06" db="EMBL/GenBank/DDBJ databases">
        <authorList>
            <person name="Li T."/>
            <person name="Hu X."/>
            <person name="Zhang T."/>
            <person name="Song X."/>
            <person name="Zhang H."/>
            <person name="Dai N."/>
            <person name="Sheng W."/>
            <person name="Hou X."/>
            <person name="Wei L."/>
        </authorList>
    </citation>
    <scope>NUCLEOTIDE SEQUENCE</scope>
    <source>
        <strain evidence="3">G02</strain>
        <tissue evidence="3">Leaf</tissue>
    </source>
</reference>
<comment type="caution">
    <text evidence="3">The sequence shown here is derived from an EMBL/GenBank/DDBJ whole genome shotgun (WGS) entry which is preliminary data.</text>
</comment>
<sequence length="452" mass="51210">MVHWSHALVILFVFFALSYAEFETSEMPKEEGCGTTSSRSFILAKWNRRPWQRIPSIIAMFVAEASWLWMLRMLYAGVNTEDDAQIYVKNSIFEILMSFYSSPLSDNDSKELIIQIVKKAAQLHKAVWFLVRQCGLILWLSSIVSSLYGSECQERKEFTLTQLTIVLEIIKAMVTSRVGQNYAGPWSQGKVKLGHRSEGGKLYNITQKYVEWLQKHAMEQLSELSSHLYKLLVGVDLIKEQRMLCDSILQILTLMLKISQKRRISTTFYIVRGGFVSADQGKLLKFLRWTVTTALQSKPTKVSEAEDSDYHLIAVSEKKTPEDSLVSKLLRWLTASVILRKISCKLSKLNNNSFLERQNLDSLQSLLEYCEPGFGEDAGCGCEDVLAASIFYLLQMLGFRHALLPSAVSALCLLLFSESPSESEFSVGLGISLPLLCSKIHCPAEANPAWRW</sequence>
<keyword evidence="1" id="KW-0732">Signal</keyword>
<proteinExistence type="predicted"/>
<evidence type="ECO:0000259" key="2">
    <source>
        <dbReference type="Pfam" id="PF16201"/>
    </source>
</evidence>
<protein>
    <recommendedName>
        <fullName evidence="2">URB1 C-terminal domain-containing protein</fullName>
    </recommendedName>
</protein>
<reference evidence="3" key="2">
    <citation type="journal article" date="2024" name="Plant">
        <title>Genomic evolution and insights into agronomic trait innovations of Sesamum species.</title>
        <authorList>
            <person name="Miao H."/>
            <person name="Wang L."/>
            <person name="Qu L."/>
            <person name="Liu H."/>
            <person name="Sun Y."/>
            <person name="Le M."/>
            <person name="Wang Q."/>
            <person name="Wei S."/>
            <person name="Zheng Y."/>
            <person name="Lin W."/>
            <person name="Duan Y."/>
            <person name="Cao H."/>
            <person name="Xiong S."/>
            <person name="Wang X."/>
            <person name="Wei L."/>
            <person name="Li C."/>
            <person name="Ma Q."/>
            <person name="Ju M."/>
            <person name="Zhao R."/>
            <person name="Li G."/>
            <person name="Mu C."/>
            <person name="Tian Q."/>
            <person name="Mei H."/>
            <person name="Zhang T."/>
            <person name="Gao T."/>
            <person name="Zhang H."/>
        </authorList>
    </citation>
    <scope>NUCLEOTIDE SEQUENCE</scope>
    <source>
        <strain evidence="3">G02</strain>
    </source>
</reference>
<feature type="signal peptide" evidence="1">
    <location>
        <begin position="1"/>
        <end position="20"/>
    </location>
</feature>
<dbReference type="Pfam" id="PF16201">
    <property type="entry name" value="NopRA1"/>
    <property type="match status" value="1"/>
</dbReference>
<dbReference type="InterPro" id="IPR032436">
    <property type="entry name" value="URB1_C"/>
</dbReference>
<dbReference type="InterPro" id="IPR039844">
    <property type="entry name" value="URB1"/>
</dbReference>
<dbReference type="PANTHER" id="PTHR13500">
    <property type="entry name" value="NUCLEOLAR PRERIBOSOMAL-ASSOCIATED PROTEIN 1"/>
    <property type="match status" value="1"/>
</dbReference>
<dbReference type="EMBL" id="JACGWJ010000029">
    <property type="protein sequence ID" value="KAL0303226.1"/>
    <property type="molecule type" value="Genomic_DNA"/>
</dbReference>
<dbReference type="GO" id="GO:0000463">
    <property type="term" value="P:maturation of LSU-rRNA from tricistronic rRNA transcript (SSU-rRNA, 5.8S rRNA, LSU-rRNA)"/>
    <property type="evidence" value="ECO:0007669"/>
    <property type="project" value="TreeGrafter"/>
</dbReference>
<gene>
    <name evidence="3" type="ORF">Sradi_6190700</name>
</gene>
<evidence type="ECO:0000256" key="1">
    <source>
        <dbReference type="SAM" id="SignalP"/>
    </source>
</evidence>
<accession>A0AAW2K8S3</accession>
<dbReference type="GO" id="GO:0005730">
    <property type="term" value="C:nucleolus"/>
    <property type="evidence" value="ECO:0007669"/>
    <property type="project" value="TreeGrafter"/>
</dbReference>
<dbReference type="AlphaFoldDB" id="A0AAW2K8S3"/>
<organism evidence="3">
    <name type="scientific">Sesamum radiatum</name>
    <name type="common">Black benniseed</name>
    <dbReference type="NCBI Taxonomy" id="300843"/>
    <lineage>
        <taxon>Eukaryota</taxon>
        <taxon>Viridiplantae</taxon>
        <taxon>Streptophyta</taxon>
        <taxon>Embryophyta</taxon>
        <taxon>Tracheophyta</taxon>
        <taxon>Spermatophyta</taxon>
        <taxon>Magnoliopsida</taxon>
        <taxon>eudicotyledons</taxon>
        <taxon>Gunneridae</taxon>
        <taxon>Pentapetalae</taxon>
        <taxon>asterids</taxon>
        <taxon>lamiids</taxon>
        <taxon>Lamiales</taxon>
        <taxon>Pedaliaceae</taxon>
        <taxon>Sesamum</taxon>
    </lineage>
</organism>